<evidence type="ECO:0000313" key="1">
    <source>
        <dbReference type="Proteomes" id="UP000887580"/>
    </source>
</evidence>
<reference evidence="2" key="1">
    <citation type="submission" date="2022-11" db="UniProtKB">
        <authorList>
            <consortium name="WormBaseParasite"/>
        </authorList>
    </citation>
    <scope>IDENTIFICATION</scope>
</reference>
<name>A0AC35GRU9_9BILA</name>
<dbReference type="WBParaSite" id="PS1159_v2.g8064.t1">
    <property type="protein sequence ID" value="PS1159_v2.g8064.t1"/>
    <property type="gene ID" value="PS1159_v2.g8064"/>
</dbReference>
<proteinExistence type="predicted"/>
<protein>
    <submittedName>
        <fullName evidence="2">Alpha-type protein kinase domain-containing protein</fullName>
    </submittedName>
</protein>
<sequence>MDKSKCGRCGGSSHKLEKCPAKDYYCHVCGKTGHYLEFCIATVDVSTLKIASNNRKSRGCKHCGTTHVYRNCPAHNLKCDTCQGKGRFPQFCQSLKQGSSGKSTPLKSPNFQLQKKAQALIKSVAMFFAANFFDYEPLKNMKQQNNGPAFGIKELKNLKESGSEKSIKEQPKKNKTSSSNQSSIKKTFKCNKCGISHEADKCQAKNLICSICKKNGHFEEFCIFKGRNKEMKSDPTIPPKKKECKKCGKIHSFDECPAKNALCSCCKKHGHFDDFCKYKNAATDNNDCGKCGNSHNGLICPAKNEYCKNCHLQGHFTQCCRIPTSEKIEEWKRDEQNALCRYIFTTAKEDYGRNACGPVLEKRKQEAIKIRQKQIERTLKEQKKARNLELCFLIDATKSMKGHIDGVKSYINDIVDCIVQPQANMSQYGWADNVRLAVVAYRDFGDPKQIELLNNGKFTESTEKIKDFCEKLDAFGGDDAAEDVFGGLDKAISLDWNDEYGTKVIYHITDAPCHGKEFHNLKKEDDKYYDLGHPNGLTEKTLFLKIRQKKIQYFFGKISNDTDKMIEVFSKSYGKEIKIHDIKNVENILESVLSAVSLSITTKISEAAIIVSSSENSNERKYKLIKKEPKWDKLNEISVTFLNYEIMESIDDIIQREFTIPLPLQYESIKIAPNPFAKGGDRLAYYGKSFTKNGIKDQVFKEYLSLNNKDNISINYKIPNEISTIALFFAQKFDKKVKNSIGEDEPRLSFLKIKNIRIREKDENGKEKIRYMCAENRFRDNDKFQKFTNNATFFMTEANAKKDGINLKFIEMLLAFSHFTYQESNGYLMIVDLQGVINHNENGSKKFILTDPSIHCKNLLRFGKTNFGENGMKTFFEQHQCNSYCQKLGFAFDNKK</sequence>
<evidence type="ECO:0000313" key="2">
    <source>
        <dbReference type="WBParaSite" id="PS1159_v2.g8064.t1"/>
    </source>
</evidence>
<dbReference type="Proteomes" id="UP000887580">
    <property type="component" value="Unplaced"/>
</dbReference>
<organism evidence="1 2">
    <name type="scientific">Panagrolaimus sp. PS1159</name>
    <dbReference type="NCBI Taxonomy" id="55785"/>
    <lineage>
        <taxon>Eukaryota</taxon>
        <taxon>Metazoa</taxon>
        <taxon>Ecdysozoa</taxon>
        <taxon>Nematoda</taxon>
        <taxon>Chromadorea</taxon>
        <taxon>Rhabditida</taxon>
        <taxon>Tylenchina</taxon>
        <taxon>Panagrolaimomorpha</taxon>
        <taxon>Panagrolaimoidea</taxon>
        <taxon>Panagrolaimidae</taxon>
        <taxon>Panagrolaimus</taxon>
    </lineage>
</organism>
<accession>A0AC35GRU9</accession>